<evidence type="ECO:0000313" key="2">
    <source>
        <dbReference type="Proteomes" id="UP000064939"/>
    </source>
</evidence>
<dbReference type="EMBL" id="CP012808">
    <property type="protein sequence ID" value="ALH95415.1"/>
    <property type="molecule type" value="Genomic_DNA"/>
</dbReference>
<name>A0A0N9VDP5_9GAMM</name>
<organism evidence="1 2">
    <name type="scientific">Acinetobacter equi</name>
    <dbReference type="NCBI Taxonomy" id="1324350"/>
    <lineage>
        <taxon>Bacteria</taxon>
        <taxon>Pseudomonadati</taxon>
        <taxon>Pseudomonadota</taxon>
        <taxon>Gammaproteobacteria</taxon>
        <taxon>Moraxellales</taxon>
        <taxon>Moraxellaceae</taxon>
        <taxon>Acinetobacter</taxon>
    </lineage>
</organism>
<gene>
    <name evidence="1" type="ORF">AOY20_07645</name>
</gene>
<dbReference type="STRING" id="1324350.AOY20_07645"/>
<dbReference type="RefSeq" id="WP_054581307.1">
    <property type="nucleotide sequence ID" value="NZ_CP012808.1"/>
</dbReference>
<protein>
    <recommendedName>
        <fullName evidence="3">Elongation factor P hydroxylase</fullName>
    </recommendedName>
</protein>
<evidence type="ECO:0008006" key="3">
    <source>
        <dbReference type="Google" id="ProtNLM"/>
    </source>
</evidence>
<dbReference type="Pfam" id="PF04315">
    <property type="entry name" value="EpmC"/>
    <property type="match status" value="1"/>
</dbReference>
<accession>A0A0N9VDP5</accession>
<dbReference type="Proteomes" id="UP000064939">
    <property type="component" value="Chromosome"/>
</dbReference>
<dbReference type="InterPro" id="IPR007411">
    <property type="entry name" value="EpmC"/>
</dbReference>
<evidence type="ECO:0000313" key="1">
    <source>
        <dbReference type="EMBL" id="ALH95415.1"/>
    </source>
</evidence>
<sequence length="220" mass="25332">MHLLQPQTEVNISSLASTLPCSNSDSSPLEVQLSTWTNLQREPDQVDWLILHFNHWFAHLNVTLIRGEFEPEYFPAENNLPARIQFAHGFFNSALHEISHWTIAGDKRRLLPDLGYWYAPDGRTAEQQALFEQVEIKPQAIEWLFAQAFGRKFRVSLDNLTGDGGDGCTFKDNVYAQVQRYFSGEDHLPRDAQHFISCICFCTRDGKMLHSDEFNREMLG</sequence>
<dbReference type="KEGG" id="aei:AOY20_07645"/>
<reference evidence="1 2" key="1">
    <citation type="journal article" date="2015" name="Int. J. Syst. Evol. Microbiol.">
        <title>Acinetobacter equi sp. nov. isolated from horse faeces.</title>
        <authorList>
            <person name="Poppel M.T."/>
            <person name="Skiebe E."/>
            <person name="Laue M."/>
            <person name="Bergmann H."/>
            <person name="Ebersberger I."/>
            <person name="Garn T."/>
            <person name="Fruth A."/>
            <person name="Baumgardt S."/>
            <person name="Busse H.J."/>
            <person name="Wilharm G."/>
        </authorList>
    </citation>
    <scope>NUCLEOTIDE SEQUENCE [LARGE SCALE GENOMIC DNA]</scope>
    <source>
        <strain evidence="1 2">114</strain>
    </source>
</reference>
<keyword evidence="2" id="KW-1185">Reference proteome</keyword>
<dbReference type="OrthoDB" id="5298591at2"/>
<dbReference type="AlphaFoldDB" id="A0A0N9VDP5"/>
<proteinExistence type="predicted"/>